<reference evidence="2 3" key="1">
    <citation type="submission" date="2019-02" db="EMBL/GenBank/DDBJ databases">
        <title>Halieaceae_genomes.</title>
        <authorList>
            <person name="Li S.-H."/>
        </authorList>
    </citation>
    <scope>NUCLEOTIDE SEQUENCE [LARGE SCALE GENOMIC DNA]</scope>
    <source>
        <strain evidence="2 3">JH123</strain>
    </source>
</reference>
<accession>A0ABY6Q4B3</accession>
<organism evidence="2 3">
    <name type="scientific">Candidatus Paraluminiphilus aquimaris</name>
    <dbReference type="NCBI Taxonomy" id="2518994"/>
    <lineage>
        <taxon>Bacteria</taxon>
        <taxon>Pseudomonadati</taxon>
        <taxon>Pseudomonadota</taxon>
        <taxon>Gammaproteobacteria</taxon>
        <taxon>Cellvibrionales</taxon>
        <taxon>Halieaceae</taxon>
        <taxon>Candidatus Paraluminiphilus</taxon>
    </lineage>
</organism>
<sequence length="101" mass="11568">MQRIDVFWRDIPSQILIKRGRERGKYLLEHRFQAAIDRAAMRAGKGGSDAYLDEWRRHTTSIESDESAQALAMAIGKEIEAQVTDAMLETWVKNKGFDEAN</sequence>
<feature type="domain" description="Virulence factor" evidence="1">
    <location>
        <begin position="6"/>
        <end position="90"/>
    </location>
</feature>
<evidence type="ECO:0000313" key="2">
    <source>
        <dbReference type="EMBL" id="UZP73273.1"/>
    </source>
</evidence>
<dbReference type="RefSeq" id="WP_279242050.1">
    <property type="nucleotide sequence ID" value="NZ_CP036501.1"/>
</dbReference>
<dbReference type="InterPro" id="IPR025989">
    <property type="entry name" value="Virulence_F_dom"/>
</dbReference>
<keyword evidence="3" id="KW-1185">Reference proteome</keyword>
<gene>
    <name evidence="2" type="ORF">E0F26_00320</name>
</gene>
<dbReference type="Proteomes" id="UP001317963">
    <property type="component" value="Chromosome"/>
</dbReference>
<dbReference type="Pfam" id="PF13769">
    <property type="entry name" value="Virulence_fact"/>
    <property type="match status" value="1"/>
</dbReference>
<name>A0ABY6Q4B3_9GAMM</name>
<dbReference type="EMBL" id="CP036501">
    <property type="protein sequence ID" value="UZP73273.1"/>
    <property type="molecule type" value="Genomic_DNA"/>
</dbReference>
<proteinExistence type="predicted"/>
<evidence type="ECO:0000313" key="3">
    <source>
        <dbReference type="Proteomes" id="UP001317963"/>
    </source>
</evidence>
<protein>
    <recommendedName>
        <fullName evidence="1">Virulence factor domain-containing protein</fullName>
    </recommendedName>
</protein>
<evidence type="ECO:0000259" key="1">
    <source>
        <dbReference type="Pfam" id="PF13769"/>
    </source>
</evidence>